<dbReference type="CDD" id="cd08249">
    <property type="entry name" value="enoyl_reductase_like"/>
    <property type="match status" value="1"/>
</dbReference>
<sequence>MSTTTAQLPSTQSAVAAPARRARLTLTTVPVHTPAPGEVVIRVEWCASSPLDLHKADGGLVVPSWPFVVGTGGVAGTVVSTASEGDLKGLGVGDSVISFAWGSEKMANTQQYLTVPAYLVSRIPEGISKPAASTVSVNLVTVFHTVTKDLGLGLPWPIPSGWTPKVADAAILIWGASSSVGMYVLQVLRHWGYRNLIAVSSGRHHDSLKDLGATACFDYTKPGVEAAIVKHLGAAGVPYIIDCIGSVEGTLRPLSKIAHDGTRVAIMLPMIIRDATEEEEPLYESDTANVLPGEWADGVVLRGVRTHFYLENEFFKERLQSEIVPALLAQGIVKPNNYRLVEGVSLLERAQKALDMLRQRAASGERLVWGVAEE</sequence>
<dbReference type="InterPro" id="IPR013149">
    <property type="entry name" value="ADH-like_C"/>
</dbReference>
<dbReference type="OrthoDB" id="9992527at2759"/>
<dbReference type="EMBL" id="JAGIXG020000001">
    <property type="protein sequence ID" value="KAI6785979.1"/>
    <property type="molecule type" value="Genomic_DNA"/>
</dbReference>
<evidence type="ECO:0000256" key="2">
    <source>
        <dbReference type="ARBA" id="ARBA00023002"/>
    </source>
</evidence>
<gene>
    <name evidence="4" type="ORF">J7T54_006318</name>
</gene>
<dbReference type="Pfam" id="PF00107">
    <property type="entry name" value="ADH_zinc_N"/>
    <property type="match status" value="1"/>
</dbReference>
<dbReference type="PANTHER" id="PTHR45348:SF3">
    <property type="entry name" value="ENOYL REDUCTASE (ER) DOMAIN-CONTAINING PROTEIN"/>
    <property type="match status" value="1"/>
</dbReference>
<evidence type="ECO:0000259" key="3">
    <source>
        <dbReference type="SMART" id="SM00829"/>
    </source>
</evidence>
<proteinExistence type="inferred from homology"/>
<dbReference type="InterPro" id="IPR047122">
    <property type="entry name" value="Trans-enoyl_RdTase-like"/>
</dbReference>
<dbReference type="SUPFAM" id="SSF51735">
    <property type="entry name" value="NAD(P)-binding Rossmann-fold domains"/>
    <property type="match status" value="1"/>
</dbReference>
<reference evidence="4" key="2">
    <citation type="submission" date="2022-07" db="EMBL/GenBank/DDBJ databases">
        <authorList>
            <person name="Goncalves M.F.M."/>
            <person name="Hilario S."/>
            <person name="Van De Peer Y."/>
            <person name="Esteves A.C."/>
            <person name="Alves A."/>
        </authorList>
    </citation>
    <scope>NUCLEOTIDE SEQUENCE</scope>
    <source>
        <strain evidence="4">MUM 19.33</strain>
    </source>
</reference>
<evidence type="ECO:0000313" key="4">
    <source>
        <dbReference type="EMBL" id="KAI6785979.1"/>
    </source>
</evidence>
<dbReference type="InterPro" id="IPR013154">
    <property type="entry name" value="ADH-like_N"/>
</dbReference>
<dbReference type="Gene3D" id="3.90.180.10">
    <property type="entry name" value="Medium-chain alcohol dehydrogenases, catalytic domain"/>
    <property type="match status" value="1"/>
</dbReference>
<reference evidence="4" key="1">
    <citation type="journal article" date="2021" name="J Fungi (Basel)">
        <title>Genomic and Metabolomic Analyses of the Marine Fungus Emericellopsis cladophorae: Insights into Saltwater Adaptability Mechanisms and Its Biosynthetic Potential.</title>
        <authorList>
            <person name="Goncalves M.F.M."/>
            <person name="Hilario S."/>
            <person name="Van de Peer Y."/>
            <person name="Esteves A.C."/>
            <person name="Alves A."/>
        </authorList>
    </citation>
    <scope>NUCLEOTIDE SEQUENCE</scope>
    <source>
        <strain evidence="4">MUM 19.33</strain>
    </source>
</reference>
<feature type="domain" description="Enoyl reductase (ER)" evidence="3">
    <location>
        <begin position="19"/>
        <end position="368"/>
    </location>
</feature>
<dbReference type="Pfam" id="PF08240">
    <property type="entry name" value="ADH_N"/>
    <property type="match status" value="1"/>
</dbReference>
<dbReference type="GO" id="GO:0016651">
    <property type="term" value="F:oxidoreductase activity, acting on NAD(P)H"/>
    <property type="evidence" value="ECO:0007669"/>
    <property type="project" value="InterPro"/>
</dbReference>
<accession>A0A9P9Y9E2</accession>
<dbReference type="Gene3D" id="3.40.50.720">
    <property type="entry name" value="NAD(P)-binding Rossmann-like Domain"/>
    <property type="match status" value="1"/>
</dbReference>
<evidence type="ECO:0000256" key="1">
    <source>
        <dbReference type="ARBA" id="ARBA00008072"/>
    </source>
</evidence>
<dbReference type="InterPro" id="IPR020843">
    <property type="entry name" value="ER"/>
</dbReference>
<dbReference type="SMART" id="SM00829">
    <property type="entry name" value="PKS_ER"/>
    <property type="match status" value="1"/>
</dbReference>
<evidence type="ECO:0000313" key="5">
    <source>
        <dbReference type="Proteomes" id="UP001055219"/>
    </source>
</evidence>
<dbReference type="PANTHER" id="PTHR45348">
    <property type="entry name" value="HYPOTHETICAL OXIDOREDUCTASE (EUROFUNG)"/>
    <property type="match status" value="1"/>
</dbReference>
<dbReference type="GeneID" id="75832796"/>
<dbReference type="InterPro" id="IPR036291">
    <property type="entry name" value="NAD(P)-bd_dom_sf"/>
</dbReference>
<comment type="caution">
    <text evidence="4">The sequence shown here is derived from an EMBL/GenBank/DDBJ whole genome shotgun (WGS) entry which is preliminary data.</text>
</comment>
<dbReference type="SUPFAM" id="SSF50129">
    <property type="entry name" value="GroES-like"/>
    <property type="match status" value="1"/>
</dbReference>
<protein>
    <recommendedName>
        <fullName evidence="3">Enoyl reductase (ER) domain-containing protein</fullName>
    </recommendedName>
</protein>
<name>A0A9P9Y9E2_9HYPO</name>
<dbReference type="InterPro" id="IPR011032">
    <property type="entry name" value="GroES-like_sf"/>
</dbReference>
<dbReference type="RefSeq" id="XP_051366835.1">
    <property type="nucleotide sequence ID" value="XM_051506199.1"/>
</dbReference>
<dbReference type="AlphaFoldDB" id="A0A9P9Y9E2"/>
<comment type="similarity">
    <text evidence="1">Belongs to the zinc-containing alcohol dehydrogenase family.</text>
</comment>
<organism evidence="4 5">
    <name type="scientific">Emericellopsis cladophorae</name>
    <dbReference type="NCBI Taxonomy" id="2686198"/>
    <lineage>
        <taxon>Eukaryota</taxon>
        <taxon>Fungi</taxon>
        <taxon>Dikarya</taxon>
        <taxon>Ascomycota</taxon>
        <taxon>Pezizomycotina</taxon>
        <taxon>Sordariomycetes</taxon>
        <taxon>Hypocreomycetidae</taxon>
        <taxon>Hypocreales</taxon>
        <taxon>Bionectriaceae</taxon>
        <taxon>Emericellopsis</taxon>
    </lineage>
</organism>
<keyword evidence="2" id="KW-0560">Oxidoreductase</keyword>
<keyword evidence="5" id="KW-1185">Reference proteome</keyword>
<dbReference type="Proteomes" id="UP001055219">
    <property type="component" value="Unassembled WGS sequence"/>
</dbReference>